<dbReference type="Proteomes" id="UP000050525">
    <property type="component" value="Unassembled WGS sequence"/>
</dbReference>
<dbReference type="AlphaFoldDB" id="A0A151M7S7"/>
<evidence type="ECO:0000313" key="2">
    <source>
        <dbReference type="Proteomes" id="UP000050525"/>
    </source>
</evidence>
<name>A0A151M7S7_ALLMI</name>
<sequence>MANLYQWDAGGAVRTDPVRHVWRTDQAHVMECLMSPYDMHAISFQNVNIMVKKRYCHEQCNSFFGVSVNTSKSCW</sequence>
<comment type="caution">
    <text evidence="1">The sequence shown here is derived from an EMBL/GenBank/DDBJ whole genome shotgun (WGS) entry which is preliminary data.</text>
</comment>
<protein>
    <submittedName>
        <fullName evidence="1">Uncharacterized protein</fullName>
    </submittedName>
</protein>
<dbReference type="EMBL" id="AKHW03006358">
    <property type="protein sequence ID" value="KYO20573.1"/>
    <property type="molecule type" value="Genomic_DNA"/>
</dbReference>
<organism evidence="1 2">
    <name type="scientific">Alligator mississippiensis</name>
    <name type="common">American alligator</name>
    <dbReference type="NCBI Taxonomy" id="8496"/>
    <lineage>
        <taxon>Eukaryota</taxon>
        <taxon>Metazoa</taxon>
        <taxon>Chordata</taxon>
        <taxon>Craniata</taxon>
        <taxon>Vertebrata</taxon>
        <taxon>Euteleostomi</taxon>
        <taxon>Archelosauria</taxon>
        <taxon>Archosauria</taxon>
        <taxon>Crocodylia</taxon>
        <taxon>Alligatoridae</taxon>
        <taxon>Alligatorinae</taxon>
        <taxon>Alligator</taxon>
    </lineage>
</organism>
<gene>
    <name evidence="1" type="ORF">Y1Q_0012482</name>
</gene>
<accession>A0A151M7S7</accession>
<evidence type="ECO:0000313" key="1">
    <source>
        <dbReference type="EMBL" id="KYO20573.1"/>
    </source>
</evidence>
<proteinExistence type="predicted"/>
<reference evidence="1 2" key="1">
    <citation type="journal article" date="2012" name="Genome Biol.">
        <title>Sequencing three crocodilian genomes to illuminate the evolution of archosaurs and amniotes.</title>
        <authorList>
            <person name="St John J.A."/>
            <person name="Braun E.L."/>
            <person name="Isberg S.R."/>
            <person name="Miles L.G."/>
            <person name="Chong A.Y."/>
            <person name="Gongora J."/>
            <person name="Dalzell P."/>
            <person name="Moran C."/>
            <person name="Bed'hom B."/>
            <person name="Abzhanov A."/>
            <person name="Burgess S.C."/>
            <person name="Cooksey A.M."/>
            <person name="Castoe T.A."/>
            <person name="Crawford N.G."/>
            <person name="Densmore L.D."/>
            <person name="Drew J.C."/>
            <person name="Edwards S.V."/>
            <person name="Faircloth B.C."/>
            <person name="Fujita M.K."/>
            <person name="Greenwold M.J."/>
            <person name="Hoffmann F.G."/>
            <person name="Howard J.M."/>
            <person name="Iguchi T."/>
            <person name="Janes D.E."/>
            <person name="Khan S.Y."/>
            <person name="Kohno S."/>
            <person name="de Koning A.J."/>
            <person name="Lance S.L."/>
            <person name="McCarthy F.M."/>
            <person name="McCormack J.E."/>
            <person name="Merchant M.E."/>
            <person name="Peterson D.G."/>
            <person name="Pollock D.D."/>
            <person name="Pourmand N."/>
            <person name="Raney B.J."/>
            <person name="Roessler K.A."/>
            <person name="Sanford J.R."/>
            <person name="Sawyer R.H."/>
            <person name="Schmidt C.J."/>
            <person name="Triplett E.W."/>
            <person name="Tuberville T.D."/>
            <person name="Venegas-Anaya M."/>
            <person name="Howard J.T."/>
            <person name="Jarvis E.D."/>
            <person name="Guillette L.J.Jr."/>
            <person name="Glenn T.C."/>
            <person name="Green R.E."/>
            <person name="Ray D.A."/>
        </authorList>
    </citation>
    <scope>NUCLEOTIDE SEQUENCE [LARGE SCALE GENOMIC DNA]</scope>
    <source>
        <strain evidence="1">KSC_2009_1</strain>
    </source>
</reference>
<keyword evidence="2" id="KW-1185">Reference proteome</keyword>